<reference evidence="2 3" key="1">
    <citation type="journal article" date="2019" name="Appl. Microbiol. Biotechnol.">
        <title>Genome sequence of Isaria javanica and comparative genome analysis insights into family S53 peptidase evolution in fungal entomopathogens.</title>
        <authorList>
            <person name="Lin R."/>
            <person name="Zhang X."/>
            <person name="Xin B."/>
            <person name="Zou M."/>
            <person name="Gao Y."/>
            <person name="Qin F."/>
            <person name="Hu Q."/>
            <person name="Xie B."/>
            <person name="Cheng X."/>
        </authorList>
    </citation>
    <scope>NUCLEOTIDE SEQUENCE [LARGE SCALE GENOMIC DNA]</scope>
    <source>
        <strain evidence="2 3">IJ1G</strain>
    </source>
</reference>
<comment type="caution">
    <text evidence="2">The sequence shown here is derived from an EMBL/GenBank/DDBJ whole genome shotgun (WGS) entry which is preliminary data.</text>
</comment>
<sequence>MKLSSSSLRLAYPAPPRPSYNKYANRPAGLSPPSNVPPKSSPHSGANNAPHCSVKWVWVGLCPGITSTVFTRQSVSNTLAGQVPSSKTLSPSTSLAALSVQEMKYMKRTKKVQQNLHQSSGPLFFLANSFPGI</sequence>
<accession>A0A545URZ2</accession>
<protein>
    <submittedName>
        <fullName evidence="2">Uncharacterized protein</fullName>
    </submittedName>
</protein>
<keyword evidence="3" id="KW-1185">Reference proteome</keyword>
<evidence type="ECO:0000256" key="1">
    <source>
        <dbReference type="SAM" id="MobiDB-lite"/>
    </source>
</evidence>
<name>A0A545URZ2_9HYPO</name>
<proteinExistence type="predicted"/>
<organism evidence="2 3">
    <name type="scientific">Cordyceps javanica</name>
    <dbReference type="NCBI Taxonomy" id="43265"/>
    <lineage>
        <taxon>Eukaryota</taxon>
        <taxon>Fungi</taxon>
        <taxon>Dikarya</taxon>
        <taxon>Ascomycota</taxon>
        <taxon>Pezizomycotina</taxon>
        <taxon>Sordariomycetes</taxon>
        <taxon>Hypocreomycetidae</taxon>
        <taxon>Hypocreales</taxon>
        <taxon>Cordycipitaceae</taxon>
        <taxon>Cordyceps</taxon>
    </lineage>
</organism>
<gene>
    <name evidence="2" type="ORF">IF1G_09285</name>
</gene>
<dbReference type="EMBL" id="SPUK01000016">
    <property type="protein sequence ID" value="TQV92213.1"/>
    <property type="molecule type" value="Genomic_DNA"/>
</dbReference>
<evidence type="ECO:0000313" key="3">
    <source>
        <dbReference type="Proteomes" id="UP000315783"/>
    </source>
</evidence>
<dbReference type="AlphaFoldDB" id="A0A545URZ2"/>
<feature type="region of interest" description="Disordered" evidence="1">
    <location>
        <begin position="1"/>
        <end position="47"/>
    </location>
</feature>
<dbReference type="Proteomes" id="UP000315783">
    <property type="component" value="Unassembled WGS sequence"/>
</dbReference>
<evidence type="ECO:0000313" key="2">
    <source>
        <dbReference type="EMBL" id="TQV92213.1"/>
    </source>
</evidence>